<evidence type="ECO:0000313" key="3">
    <source>
        <dbReference type="EMBL" id="KAJ6421636.1"/>
    </source>
</evidence>
<organism evidence="3 4">
    <name type="scientific">Salix udensis</name>
    <dbReference type="NCBI Taxonomy" id="889485"/>
    <lineage>
        <taxon>Eukaryota</taxon>
        <taxon>Viridiplantae</taxon>
        <taxon>Streptophyta</taxon>
        <taxon>Embryophyta</taxon>
        <taxon>Tracheophyta</taxon>
        <taxon>Spermatophyta</taxon>
        <taxon>Magnoliopsida</taxon>
        <taxon>eudicotyledons</taxon>
        <taxon>Gunneridae</taxon>
        <taxon>Pentapetalae</taxon>
        <taxon>rosids</taxon>
        <taxon>fabids</taxon>
        <taxon>Malpighiales</taxon>
        <taxon>Salicaceae</taxon>
        <taxon>Saliceae</taxon>
        <taxon>Salix</taxon>
    </lineage>
</organism>
<evidence type="ECO:0000256" key="2">
    <source>
        <dbReference type="SAM" id="Phobius"/>
    </source>
</evidence>
<evidence type="ECO:0000256" key="1">
    <source>
        <dbReference type="SAM" id="MobiDB-lite"/>
    </source>
</evidence>
<dbReference type="EMBL" id="JAPFFJ010000008">
    <property type="protein sequence ID" value="KAJ6421635.1"/>
    <property type="molecule type" value="Genomic_DNA"/>
</dbReference>
<dbReference type="PANTHER" id="PTHR46741">
    <property type="entry name" value="OS09G0413600 PROTEIN"/>
    <property type="match status" value="1"/>
</dbReference>
<feature type="region of interest" description="Disordered" evidence="1">
    <location>
        <begin position="183"/>
        <end position="208"/>
    </location>
</feature>
<feature type="transmembrane region" description="Helical" evidence="2">
    <location>
        <begin position="50"/>
        <end position="69"/>
    </location>
</feature>
<name>A0AAD6KDN7_9ROSI</name>
<reference evidence="3" key="1">
    <citation type="submission" date="2022-10" db="EMBL/GenBank/DDBJ databases">
        <authorList>
            <person name="Hyden B.L."/>
            <person name="Feng K."/>
            <person name="Yates T."/>
            <person name="Jawdy S."/>
            <person name="Smart L.B."/>
            <person name="Muchero W."/>
        </authorList>
    </citation>
    <scope>NUCLEOTIDE SEQUENCE</scope>
    <source>
        <tissue evidence="3">Shoot tip</tissue>
    </source>
</reference>
<reference evidence="3 4" key="2">
    <citation type="journal article" date="2023" name="Int. J. Mol. Sci.">
        <title>De Novo Assembly and Annotation of 11 Diverse Shrub Willow (Salix) Genomes Reveals Novel Gene Organization in Sex-Linked Regions.</title>
        <authorList>
            <person name="Hyden B."/>
            <person name="Feng K."/>
            <person name="Yates T.B."/>
            <person name="Jawdy S."/>
            <person name="Cereghino C."/>
            <person name="Smart L.B."/>
            <person name="Muchero W."/>
        </authorList>
    </citation>
    <scope>NUCLEOTIDE SEQUENCE [LARGE SCALE GENOMIC DNA]</scope>
    <source>
        <tissue evidence="3">Shoot tip</tissue>
    </source>
</reference>
<keyword evidence="4" id="KW-1185">Reference proteome</keyword>
<comment type="caution">
    <text evidence="3">The sequence shown here is derived from an EMBL/GenBank/DDBJ whole genome shotgun (WGS) entry which is preliminary data.</text>
</comment>
<keyword evidence="2" id="KW-1133">Transmembrane helix</keyword>
<accession>A0AAD6KDN7</accession>
<feature type="transmembrane region" description="Helical" evidence="2">
    <location>
        <begin position="23"/>
        <end position="43"/>
    </location>
</feature>
<dbReference type="Pfam" id="PF07891">
    <property type="entry name" value="DUF1666"/>
    <property type="match status" value="1"/>
</dbReference>
<dbReference type="AlphaFoldDB" id="A0AAD6KDN7"/>
<protein>
    <submittedName>
        <fullName evidence="3">Uncharacterized protein</fullName>
    </submittedName>
</protein>
<feature type="compositionally biased region" description="Low complexity" evidence="1">
    <location>
        <begin position="189"/>
        <end position="198"/>
    </location>
</feature>
<dbReference type="Proteomes" id="UP001162972">
    <property type="component" value="Chromosome 17"/>
</dbReference>
<dbReference type="PANTHER" id="PTHR46741:SF7">
    <property type="entry name" value="TRANSMEMBRANE PROTEIN"/>
    <property type="match status" value="1"/>
</dbReference>
<dbReference type="InterPro" id="IPR012870">
    <property type="entry name" value="DUF1666"/>
</dbReference>
<sequence>MALLASCWLILESFVIPDGFLKWIYLSFYIHPIFLFVCQIFLWLKLLQKWFLVAISYLSNGVLSVYILFKHCAIYIFSFNRSSNNEDAEEIIESLGPLKSFKNHAVISYSSSSIAPLPCQLQVFKLNKTWSTEEKDSGGDAIPCKDDNTEQQNFFVGEDESMINGHLSSISFSSRFSMTEESLNDDRSSVSSSHSSASGDLDMKQYSPLIDSSSPLAVEREFITDRSREEDRQDPFYKKYTERMRWFDVLNHERTSEISVILNRQAGNIPGSIFESTMKLPADMSVPKMERRLWKSLESDFELVYVAQSCLSWEALHHQYRKVEALASSSSQNGVFYDNVAGEFQKFQVMLERFMEDEMCESGKRNWNYVKARFSLRSLLQVPVVSGFYEQENEEIKREPINVKEVMEAIERSMLAYWEFIKTDGRKNLEEIDDEKFIMDMADCGEP</sequence>
<proteinExistence type="predicted"/>
<gene>
    <name evidence="3" type="ORF">OIU84_028916</name>
</gene>
<dbReference type="EMBL" id="JAPFFJ010000008">
    <property type="protein sequence ID" value="KAJ6421636.1"/>
    <property type="molecule type" value="Genomic_DNA"/>
</dbReference>
<keyword evidence="2" id="KW-0812">Transmembrane</keyword>
<evidence type="ECO:0000313" key="4">
    <source>
        <dbReference type="Proteomes" id="UP001162972"/>
    </source>
</evidence>
<keyword evidence="2" id="KW-0472">Membrane</keyword>